<accession>A0A1A9WYD0</accession>
<name>A0A1A9WYD0_9MUSC</name>
<feature type="transmembrane region" description="Helical" evidence="1">
    <location>
        <begin position="20"/>
        <end position="40"/>
    </location>
</feature>
<reference evidence="2" key="2">
    <citation type="submission" date="2020-05" db="UniProtKB">
        <authorList>
            <consortium name="EnsemblMetazoa"/>
        </authorList>
    </citation>
    <scope>IDENTIFICATION</scope>
    <source>
        <strain evidence="2">IAEA</strain>
    </source>
</reference>
<keyword evidence="3" id="KW-1185">Reference proteome</keyword>
<keyword evidence="1" id="KW-0812">Transmembrane</keyword>
<evidence type="ECO:0000313" key="2">
    <source>
        <dbReference type="EnsemblMetazoa" id="GBRI037160-PA"/>
    </source>
</evidence>
<keyword evidence="1" id="KW-0472">Membrane</keyword>
<dbReference type="EnsemblMetazoa" id="GBRI037160-RA">
    <property type="protein sequence ID" value="GBRI037160-PA"/>
    <property type="gene ID" value="GBRI037160"/>
</dbReference>
<keyword evidence="1" id="KW-1133">Transmembrane helix</keyword>
<dbReference type="Proteomes" id="UP000091820">
    <property type="component" value="Unassembled WGS sequence"/>
</dbReference>
<proteinExistence type="predicted"/>
<reference evidence="3" key="1">
    <citation type="submission" date="2014-03" db="EMBL/GenBank/DDBJ databases">
        <authorList>
            <person name="Aksoy S."/>
            <person name="Warren W."/>
            <person name="Wilson R.K."/>
        </authorList>
    </citation>
    <scope>NUCLEOTIDE SEQUENCE [LARGE SCALE GENOMIC DNA]</scope>
    <source>
        <strain evidence="3">IAEA</strain>
    </source>
</reference>
<evidence type="ECO:0000313" key="3">
    <source>
        <dbReference type="Proteomes" id="UP000091820"/>
    </source>
</evidence>
<dbReference type="AlphaFoldDB" id="A0A1A9WYD0"/>
<dbReference type="VEuPathDB" id="VectorBase:GBRI037160"/>
<protein>
    <submittedName>
        <fullName evidence="2">Uncharacterized protein</fullName>
    </submittedName>
</protein>
<evidence type="ECO:0000256" key="1">
    <source>
        <dbReference type="SAM" id="Phobius"/>
    </source>
</evidence>
<organism evidence="2 3">
    <name type="scientific">Glossina brevipalpis</name>
    <dbReference type="NCBI Taxonomy" id="37001"/>
    <lineage>
        <taxon>Eukaryota</taxon>
        <taxon>Metazoa</taxon>
        <taxon>Ecdysozoa</taxon>
        <taxon>Arthropoda</taxon>
        <taxon>Hexapoda</taxon>
        <taxon>Insecta</taxon>
        <taxon>Pterygota</taxon>
        <taxon>Neoptera</taxon>
        <taxon>Endopterygota</taxon>
        <taxon>Diptera</taxon>
        <taxon>Brachycera</taxon>
        <taxon>Muscomorpha</taxon>
        <taxon>Hippoboscoidea</taxon>
        <taxon>Glossinidae</taxon>
        <taxon>Glossina</taxon>
    </lineage>
</organism>
<sequence>MYAIKKLIIIDHSMGSLELAVMGICNLLSSMLMVANGLALSSSMFKLRIIVWVELLIKKSQIAVVAIAVSDDEMSSDFVDGDGGGDGAAESRVDDVAGADLSFGLQKFIENKQKRSLKFPLAGSIS</sequence>